<dbReference type="InterPro" id="IPR038021">
    <property type="entry name" value="Putative_hydro-lyase"/>
</dbReference>
<dbReference type="PANTHER" id="PTHR32022:SF10">
    <property type="entry name" value="D-GLUTAMATE CYCLASE, MITOCHONDRIAL"/>
    <property type="match status" value="1"/>
</dbReference>
<evidence type="ECO:0000313" key="5">
    <source>
        <dbReference type="Proteomes" id="UP001610444"/>
    </source>
</evidence>
<feature type="region of interest" description="Disordered" evidence="3">
    <location>
        <begin position="1"/>
        <end position="27"/>
    </location>
</feature>
<accession>A0ABR4JLM9</accession>
<dbReference type="PANTHER" id="PTHR32022">
    <property type="entry name" value="D-GLUTAMATE CYCLASE, MITOCHONDRIAL"/>
    <property type="match status" value="1"/>
</dbReference>
<sequence>MTLTKSTFATGQEVRQAARASTHTGPTAGLAPGYIQANLIVLPSKYAADFRSLCQRNPVPCPLLAESTKPGLWNAMKSCIPNITSTTLIHPGNDLDLRRDIPRYLVYRDGKIDESARHPDLRATWRDDDHVAFLIGCSFSFEAALCDAGLAPGHIVGGRNVPMYRTTLPLNPAGVFTGGTYVVSMRLYQEDDVERVRAITSPYAFTHGEPIAWGWESVVTLGIADIMKPEWGDRPLGLDGKELGPQDGGAGASRDVVPLFWGCGVTPQEAVVRARLQGTVMAHAPGHMLVLDCLDEVLKVG</sequence>
<dbReference type="Pfam" id="PF07286">
    <property type="entry name" value="D-Glu_cyclase"/>
    <property type="match status" value="1"/>
</dbReference>
<feature type="compositionally biased region" description="Polar residues" evidence="3">
    <location>
        <begin position="1"/>
        <end position="10"/>
    </location>
</feature>
<dbReference type="GeneID" id="98163873"/>
<dbReference type="Gene3D" id="3.30.2040.10">
    <property type="entry name" value="PSTPO5379-like domain"/>
    <property type="match status" value="1"/>
</dbReference>
<organism evidence="4 5">
    <name type="scientific">Aspergillus pseudodeflectus</name>
    <dbReference type="NCBI Taxonomy" id="176178"/>
    <lineage>
        <taxon>Eukaryota</taxon>
        <taxon>Fungi</taxon>
        <taxon>Dikarya</taxon>
        <taxon>Ascomycota</taxon>
        <taxon>Pezizomycotina</taxon>
        <taxon>Eurotiomycetes</taxon>
        <taxon>Eurotiomycetidae</taxon>
        <taxon>Eurotiales</taxon>
        <taxon>Aspergillaceae</taxon>
        <taxon>Aspergillus</taxon>
        <taxon>Aspergillus subgen. Nidulantes</taxon>
    </lineage>
</organism>
<reference evidence="4 5" key="1">
    <citation type="submission" date="2024-07" db="EMBL/GenBank/DDBJ databases">
        <title>Section-level genome sequencing and comparative genomics of Aspergillus sections Usti and Cavernicolus.</title>
        <authorList>
            <consortium name="Lawrence Berkeley National Laboratory"/>
            <person name="Nybo J.L."/>
            <person name="Vesth T.C."/>
            <person name="Theobald S."/>
            <person name="Frisvad J.C."/>
            <person name="Larsen T.O."/>
            <person name="Kjaerboelling I."/>
            <person name="Rothschild-Mancinelli K."/>
            <person name="Lyhne E.K."/>
            <person name="Kogle M.E."/>
            <person name="Barry K."/>
            <person name="Clum A."/>
            <person name="Na H."/>
            <person name="Ledsgaard L."/>
            <person name="Lin J."/>
            <person name="Lipzen A."/>
            <person name="Kuo A."/>
            <person name="Riley R."/>
            <person name="Mondo S."/>
            <person name="LaButti K."/>
            <person name="Haridas S."/>
            <person name="Pangalinan J."/>
            <person name="Salamov A.A."/>
            <person name="Simmons B.A."/>
            <person name="Magnuson J.K."/>
            <person name="Chen J."/>
            <person name="Drula E."/>
            <person name="Henrissat B."/>
            <person name="Wiebenga A."/>
            <person name="Lubbers R.J."/>
            <person name="Gomes A.C."/>
            <person name="Macurrencykelacurrency M.R."/>
            <person name="Stajich J."/>
            <person name="Grigoriev I.V."/>
            <person name="Mortensen U.H."/>
            <person name="De vries R.P."/>
            <person name="Baker S.E."/>
            <person name="Andersen M.R."/>
        </authorList>
    </citation>
    <scope>NUCLEOTIDE SEQUENCE [LARGE SCALE GENOMIC DNA]</scope>
    <source>
        <strain evidence="4 5">CBS 756.74</strain>
    </source>
</reference>
<name>A0ABR4JLM9_9EURO</name>
<evidence type="ECO:0000313" key="4">
    <source>
        <dbReference type="EMBL" id="KAL2839878.1"/>
    </source>
</evidence>
<comment type="similarity">
    <text evidence="1">Belongs to the D-glutamate cyclase family.</text>
</comment>
<evidence type="ECO:0000256" key="1">
    <source>
        <dbReference type="ARBA" id="ARBA00007896"/>
    </source>
</evidence>
<dbReference type="EMBL" id="JBFXLR010000070">
    <property type="protein sequence ID" value="KAL2839878.1"/>
    <property type="molecule type" value="Genomic_DNA"/>
</dbReference>
<evidence type="ECO:0000256" key="3">
    <source>
        <dbReference type="SAM" id="MobiDB-lite"/>
    </source>
</evidence>
<protein>
    <submittedName>
        <fullName evidence="4">DUF1445-domain-containing protein</fullName>
    </submittedName>
</protein>
<keyword evidence="2" id="KW-0456">Lyase</keyword>
<evidence type="ECO:0000256" key="2">
    <source>
        <dbReference type="ARBA" id="ARBA00023239"/>
    </source>
</evidence>
<proteinExistence type="inferred from homology"/>
<comment type="caution">
    <text evidence="4">The sequence shown here is derived from an EMBL/GenBank/DDBJ whole genome shotgun (WGS) entry which is preliminary data.</text>
</comment>
<dbReference type="Gene3D" id="3.40.1640.10">
    <property type="entry name" value="PSTPO5379-like"/>
    <property type="match status" value="1"/>
</dbReference>
<dbReference type="Proteomes" id="UP001610444">
    <property type="component" value="Unassembled WGS sequence"/>
</dbReference>
<gene>
    <name evidence="4" type="ORF">BJX68DRAFT_279309</name>
</gene>
<dbReference type="RefSeq" id="XP_070893766.1">
    <property type="nucleotide sequence ID" value="XM_071048709.1"/>
</dbReference>
<dbReference type="SUPFAM" id="SSF160920">
    <property type="entry name" value="PSTPO5379-like"/>
    <property type="match status" value="1"/>
</dbReference>
<keyword evidence="5" id="KW-1185">Reference proteome</keyword>
<dbReference type="InterPro" id="IPR009906">
    <property type="entry name" value="D-Glu_cyclase"/>
</dbReference>